<name>A0A0H5LQ03_YERIN</name>
<organism evidence="2 3">
    <name type="scientific">Yersinia intermedia</name>
    <dbReference type="NCBI Taxonomy" id="631"/>
    <lineage>
        <taxon>Bacteria</taxon>
        <taxon>Pseudomonadati</taxon>
        <taxon>Pseudomonadota</taxon>
        <taxon>Gammaproteobacteria</taxon>
        <taxon>Enterobacterales</taxon>
        <taxon>Yersiniaceae</taxon>
        <taxon>Yersinia</taxon>
    </lineage>
</organism>
<protein>
    <submittedName>
        <fullName evidence="2">Uncharacterized protein</fullName>
    </submittedName>
</protein>
<dbReference type="Proteomes" id="UP000043316">
    <property type="component" value="Unassembled WGS sequence"/>
</dbReference>
<evidence type="ECO:0000313" key="3">
    <source>
        <dbReference type="Proteomes" id="UP000043316"/>
    </source>
</evidence>
<evidence type="ECO:0000313" key="2">
    <source>
        <dbReference type="EMBL" id="CRY53124.1"/>
    </source>
</evidence>
<gene>
    <name evidence="2" type="ORF">ERS008476_00006</name>
</gene>
<dbReference type="EMBL" id="CWJI01000001">
    <property type="protein sequence ID" value="CRY53124.1"/>
    <property type="molecule type" value="Genomic_DNA"/>
</dbReference>
<dbReference type="AlphaFoldDB" id="A0A0H5LQ03"/>
<proteinExistence type="predicted"/>
<accession>A0A0H5LQ03</accession>
<evidence type="ECO:0000256" key="1">
    <source>
        <dbReference type="SAM" id="MobiDB-lite"/>
    </source>
</evidence>
<sequence>MYDNKAQAATMLNNWAPPYQGGARKDNQASA</sequence>
<reference evidence="3" key="1">
    <citation type="submission" date="2015-03" db="EMBL/GenBank/DDBJ databases">
        <authorList>
            <consortium name="Pathogen Informatics"/>
        </authorList>
    </citation>
    <scope>NUCLEOTIDE SEQUENCE [LARGE SCALE GENOMIC DNA]</scope>
    <source>
        <strain evidence="3">R148</strain>
    </source>
</reference>
<feature type="region of interest" description="Disordered" evidence="1">
    <location>
        <begin position="1"/>
        <end position="31"/>
    </location>
</feature>